<evidence type="ECO:0000313" key="2">
    <source>
        <dbReference type="EMBL" id="OQA61456.1"/>
    </source>
</evidence>
<gene>
    <name evidence="2" type="ORF">BWY41_00136</name>
</gene>
<feature type="domain" description="Ribbon-helix-helix protein CopG" evidence="1">
    <location>
        <begin position="4"/>
        <end position="35"/>
    </location>
</feature>
<evidence type="ECO:0000259" key="1">
    <source>
        <dbReference type="Pfam" id="PF01402"/>
    </source>
</evidence>
<proteinExistence type="predicted"/>
<dbReference type="GO" id="GO:0006355">
    <property type="term" value="P:regulation of DNA-templated transcription"/>
    <property type="evidence" value="ECO:0007669"/>
    <property type="project" value="InterPro"/>
</dbReference>
<dbReference type="Pfam" id="PF01402">
    <property type="entry name" value="RHH_1"/>
    <property type="match status" value="1"/>
</dbReference>
<sequence>MTVQIGIKLEPELLKEIKKFARDYGTTVSALMRQATVEFIKRSNSLVYTGESIKQERKVS</sequence>
<organism evidence="2">
    <name type="scientific">Candidatus Atribacter allofermentans</name>
    <dbReference type="NCBI Taxonomy" id="1852833"/>
    <lineage>
        <taxon>Bacteria</taxon>
        <taxon>Pseudomonadati</taxon>
        <taxon>Atribacterota</taxon>
        <taxon>Atribacteria</taxon>
        <taxon>Atribacterales</taxon>
        <taxon>Atribacteraceae</taxon>
        <taxon>Atribacter</taxon>
    </lineage>
</organism>
<dbReference type="EMBL" id="MWBQ01000018">
    <property type="protein sequence ID" value="OQA61456.1"/>
    <property type="molecule type" value="Genomic_DNA"/>
</dbReference>
<name>A0A1V5T3W7_9BACT</name>
<dbReference type="SUPFAM" id="SSF47598">
    <property type="entry name" value="Ribbon-helix-helix"/>
    <property type="match status" value="1"/>
</dbReference>
<protein>
    <recommendedName>
        <fullName evidence="1">Ribbon-helix-helix protein CopG domain-containing protein</fullName>
    </recommendedName>
</protein>
<comment type="caution">
    <text evidence="2">The sequence shown here is derived from an EMBL/GenBank/DDBJ whole genome shotgun (WGS) entry which is preliminary data.</text>
</comment>
<dbReference type="AlphaFoldDB" id="A0A1V5T3W7"/>
<dbReference type="InterPro" id="IPR002145">
    <property type="entry name" value="CopG"/>
</dbReference>
<dbReference type="CDD" id="cd21631">
    <property type="entry name" value="RHH_CopG_NikR-like"/>
    <property type="match status" value="1"/>
</dbReference>
<reference evidence="2" key="1">
    <citation type="submission" date="2017-02" db="EMBL/GenBank/DDBJ databases">
        <title>Delving into the versatile metabolic prowess of the omnipresent phylum Bacteroidetes.</title>
        <authorList>
            <person name="Nobu M.K."/>
            <person name="Mei R."/>
            <person name="Narihiro T."/>
            <person name="Kuroda K."/>
            <person name="Liu W.-T."/>
        </authorList>
    </citation>
    <scope>NUCLEOTIDE SEQUENCE</scope>
    <source>
        <strain evidence="2">ADurb.Bin276</strain>
    </source>
</reference>
<dbReference type="InterPro" id="IPR010985">
    <property type="entry name" value="Ribbon_hlx_hlx"/>
</dbReference>
<accession>A0A1V5T3W7</accession>
<dbReference type="Proteomes" id="UP000485569">
    <property type="component" value="Unassembled WGS sequence"/>
</dbReference>